<dbReference type="InterPro" id="IPR024524">
    <property type="entry name" value="DUF3800"/>
</dbReference>
<accession>A0ABS5S8C4</accession>
<dbReference type="RefSeq" id="WP_214114700.1">
    <property type="nucleotide sequence ID" value="NZ_JAHCTB010000012.1"/>
</dbReference>
<name>A0ABS5S8C4_9FLAO</name>
<evidence type="ECO:0000313" key="2">
    <source>
        <dbReference type="Proteomes" id="UP001297092"/>
    </source>
</evidence>
<comment type="caution">
    <text evidence="1">The sequence shown here is derived from an EMBL/GenBank/DDBJ whole genome shotgun (WGS) entry which is preliminary data.</text>
</comment>
<reference evidence="1 2" key="1">
    <citation type="submission" date="2021-05" db="EMBL/GenBank/DDBJ databases">
        <title>Aequorivita echinoideorum JCM 30378 genome.</title>
        <authorList>
            <person name="Zhang H."/>
            <person name="Li C."/>
        </authorList>
    </citation>
    <scope>NUCLEOTIDE SEQUENCE [LARGE SCALE GENOMIC DNA]</scope>
    <source>
        <strain evidence="1 2">JCM30378</strain>
    </source>
</reference>
<evidence type="ECO:0000313" key="1">
    <source>
        <dbReference type="EMBL" id="MBT0609228.1"/>
    </source>
</evidence>
<dbReference type="EMBL" id="JAHCTB010000012">
    <property type="protein sequence ID" value="MBT0609228.1"/>
    <property type="molecule type" value="Genomic_DNA"/>
</dbReference>
<organism evidence="1 2">
    <name type="scientific">Aequorivita echinoideorum</name>
    <dbReference type="NCBI Taxonomy" id="1549647"/>
    <lineage>
        <taxon>Bacteria</taxon>
        <taxon>Pseudomonadati</taxon>
        <taxon>Bacteroidota</taxon>
        <taxon>Flavobacteriia</taxon>
        <taxon>Flavobacteriales</taxon>
        <taxon>Flavobacteriaceae</taxon>
        <taxon>Aequorivita</taxon>
    </lineage>
</organism>
<sequence length="271" mass="32086">MGKSKLMDYHRFLDEAGDTTFYGKGKKNIIGTNGVSKAFILGMIKIKDPLDEVREKINALQEKITKDEFYHVPSFLKKINKNGYYLHATDDLPEVRKEMFDLMKTINCSFEAVVGRKDIERYETKHKGKEEYFYADLLSHLLKNKLSKHEKLVMHISERGKSTKNHNLELAFLKAKQRFTRINGIKETKTKIVFNVNYPTKDPLLNLADYFCWTIQRVFERGEIRYYNFLKDQIKLVIDLYDTENYSDWKNYYDNRKNPLTSKNKISPLKH</sequence>
<gene>
    <name evidence="1" type="ORF">KIV10_13655</name>
</gene>
<dbReference type="Proteomes" id="UP001297092">
    <property type="component" value="Unassembled WGS sequence"/>
</dbReference>
<keyword evidence="2" id="KW-1185">Reference proteome</keyword>
<protein>
    <submittedName>
        <fullName evidence="1">DUF3800 domain-containing protein</fullName>
    </submittedName>
</protein>
<proteinExistence type="predicted"/>
<dbReference type="Pfam" id="PF12686">
    <property type="entry name" value="DUF3800"/>
    <property type="match status" value="1"/>
</dbReference>